<dbReference type="CDD" id="cd17358">
    <property type="entry name" value="MFS_GLUT6_8_Class3_like"/>
    <property type="match status" value="2"/>
</dbReference>
<evidence type="ECO:0000313" key="11">
    <source>
        <dbReference type="Proteomes" id="UP001064489"/>
    </source>
</evidence>
<feature type="transmembrane region" description="Helical" evidence="8">
    <location>
        <begin position="232"/>
        <end position="250"/>
    </location>
</feature>
<keyword evidence="3" id="KW-0813">Transport</keyword>
<feature type="transmembrane region" description="Helical" evidence="8">
    <location>
        <begin position="262"/>
        <end position="279"/>
    </location>
</feature>
<dbReference type="Gene3D" id="3.40.50.2300">
    <property type="match status" value="1"/>
</dbReference>
<keyword evidence="6 8" id="KW-1133">Transmembrane helix</keyword>
<dbReference type="Gene3D" id="1.20.1250.20">
    <property type="entry name" value="MFS general substrate transporter like domains"/>
    <property type="match status" value="2"/>
</dbReference>
<dbReference type="GO" id="GO:0051119">
    <property type="term" value="F:sugar transmembrane transporter activity"/>
    <property type="evidence" value="ECO:0007669"/>
    <property type="project" value="InterPro"/>
</dbReference>
<gene>
    <name evidence="10" type="ORF">LWI28_025025</name>
</gene>
<keyword evidence="11" id="KW-1185">Reference proteome</keyword>
<dbReference type="SUPFAM" id="SSF103473">
    <property type="entry name" value="MFS general substrate transporter"/>
    <property type="match status" value="3"/>
</dbReference>
<dbReference type="GO" id="GO:0016020">
    <property type="term" value="C:membrane"/>
    <property type="evidence" value="ECO:0007669"/>
    <property type="project" value="UniProtKB-SubCell"/>
</dbReference>
<keyword evidence="7 8" id="KW-0472">Membrane</keyword>
<feature type="transmembrane region" description="Helical" evidence="8">
    <location>
        <begin position="1149"/>
        <end position="1167"/>
    </location>
</feature>
<keyword evidence="4" id="KW-0762">Sugar transport</keyword>
<dbReference type="InterPro" id="IPR036259">
    <property type="entry name" value="MFS_trans_sf"/>
</dbReference>
<dbReference type="InterPro" id="IPR036196">
    <property type="entry name" value="Ptyr_pPase_sf"/>
</dbReference>
<evidence type="ECO:0000259" key="9">
    <source>
        <dbReference type="PROSITE" id="PS50850"/>
    </source>
</evidence>
<evidence type="ECO:0000256" key="2">
    <source>
        <dbReference type="ARBA" id="ARBA00010992"/>
    </source>
</evidence>
<comment type="caution">
    <text evidence="10">The sequence shown here is derived from an EMBL/GenBank/DDBJ whole genome shotgun (WGS) entry which is preliminary data.</text>
</comment>
<proteinExistence type="inferred from homology"/>
<evidence type="ECO:0000313" key="10">
    <source>
        <dbReference type="EMBL" id="KAI9187160.1"/>
    </source>
</evidence>
<feature type="transmembrane region" description="Helical" evidence="8">
    <location>
        <begin position="561"/>
        <end position="579"/>
    </location>
</feature>
<evidence type="ECO:0000256" key="4">
    <source>
        <dbReference type="ARBA" id="ARBA00022597"/>
    </source>
</evidence>
<dbReference type="InterPro" id="IPR044775">
    <property type="entry name" value="MFS_ERD6/Tret1-like"/>
</dbReference>
<dbReference type="NCBIfam" id="TIGR00879">
    <property type="entry name" value="SP"/>
    <property type="match status" value="2"/>
</dbReference>
<feature type="transmembrane region" description="Helical" evidence="8">
    <location>
        <begin position="872"/>
        <end position="894"/>
    </location>
</feature>
<comment type="subcellular location">
    <subcellularLocation>
        <location evidence="1">Membrane</location>
        <topology evidence="1">Multi-pass membrane protein</topology>
    </subcellularLocation>
</comment>
<feature type="transmembrane region" description="Helical" evidence="8">
    <location>
        <begin position="847"/>
        <end position="865"/>
    </location>
</feature>
<dbReference type="SUPFAM" id="SSF52788">
    <property type="entry name" value="Phosphotyrosine protein phosphatases I"/>
    <property type="match status" value="1"/>
</dbReference>
<feature type="transmembrane region" description="Helical" evidence="8">
    <location>
        <begin position="396"/>
        <end position="423"/>
    </location>
</feature>
<dbReference type="FunFam" id="1.20.1250.20:FF:000043">
    <property type="entry name" value="sugar transporter ERD6-like 6"/>
    <property type="match status" value="2"/>
</dbReference>
<feature type="transmembrane region" description="Helical" evidence="8">
    <location>
        <begin position="435"/>
        <end position="455"/>
    </location>
</feature>
<dbReference type="InterPro" id="IPR050549">
    <property type="entry name" value="MFS_Trehalose_Transporter"/>
</dbReference>
<feature type="domain" description="Major facilitator superfamily (MFS) profile" evidence="9">
    <location>
        <begin position="752"/>
        <end position="1171"/>
    </location>
</feature>
<dbReference type="InterPro" id="IPR005828">
    <property type="entry name" value="MFS_sugar_transport-like"/>
</dbReference>
<feature type="transmembrane region" description="Helical" evidence="8">
    <location>
        <begin position="817"/>
        <end position="835"/>
    </location>
</feature>
<feature type="transmembrane region" description="Helical" evidence="8">
    <location>
        <begin position="1081"/>
        <end position="1106"/>
    </location>
</feature>
<feature type="transmembrane region" description="Helical" evidence="8">
    <location>
        <begin position="496"/>
        <end position="521"/>
    </location>
</feature>
<feature type="transmembrane region" description="Helical" evidence="8">
    <location>
        <begin position="203"/>
        <end position="220"/>
    </location>
</feature>
<feature type="transmembrane region" description="Helical" evidence="8">
    <location>
        <begin position="67"/>
        <end position="91"/>
    </location>
</feature>
<feature type="transmembrane region" description="Helical" evidence="8">
    <location>
        <begin position="1020"/>
        <end position="1040"/>
    </location>
</feature>
<name>A0AAD5JBA1_ACENE</name>
<accession>A0AAD5JBA1</accession>
<reference evidence="10" key="1">
    <citation type="journal article" date="2022" name="Plant J.">
        <title>Strategies of tolerance reflected in two North American maple genomes.</title>
        <authorList>
            <person name="McEvoy S.L."/>
            <person name="Sezen U.U."/>
            <person name="Trouern-Trend A."/>
            <person name="McMahon S.M."/>
            <person name="Schaberg P.G."/>
            <person name="Yang J."/>
            <person name="Wegrzyn J.L."/>
            <person name="Swenson N.G."/>
        </authorList>
    </citation>
    <scope>NUCLEOTIDE SEQUENCE</scope>
    <source>
        <strain evidence="10">91603</strain>
    </source>
</reference>
<feature type="transmembrane region" description="Helical" evidence="8">
    <location>
        <begin position="34"/>
        <end position="55"/>
    </location>
</feature>
<feature type="transmembrane region" description="Helical" evidence="8">
    <location>
        <begin position="462"/>
        <end position="484"/>
    </location>
</feature>
<feature type="transmembrane region" description="Helical" evidence="8">
    <location>
        <begin position="317"/>
        <end position="336"/>
    </location>
</feature>
<dbReference type="Pfam" id="PF00083">
    <property type="entry name" value="Sugar_tr"/>
    <property type="match status" value="2"/>
</dbReference>
<dbReference type="Pfam" id="PF01451">
    <property type="entry name" value="LMWPc"/>
    <property type="match status" value="1"/>
</dbReference>
<feature type="domain" description="Major facilitator superfamily (MFS) profile" evidence="9">
    <location>
        <begin position="160"/>
        <end position="586"/>
    </location>
</feature>
<dbReference type="InterPro" id="IPR023485">
    <property type="entry name" value="Ptyr_pPase"/>
</dbReference>
<feature type="transmembrane region" description="Helical" evidence="8">
    <location>
        <begin position="684"/>
        <end position="706"/>
    </location>
</feature>
<sequence>MQRESLEEGLLPGSSLDQAKHVPQFDEDSSATPVVFFSSFITLCGSFAFGCCSGFSSPAESGILKDLGISIAAYSVFASLMTIGGLTGALVSGKIADLIGRRGGNLADPRTRAAFKRRGIEITSLSRPIRASDFKDFDLILAMDKQNREDYDDDSSSSSLTVAVLFSSSIALCRYFVIGCCSGYSSPAESGIMKDLGLSLADYSVFGSVMTIGGLIGSLVNGKVADLIGRKGALWLSDLFFIIGWIAIAFSKDAWSLDLGRVSHGIGIGLTGYAAPIYVSEITPKNIRGALTSANMLMFSCGFSFAYLIGIVVSWRVLALTVLVPCLVQVCGTFFIPESPRWLAKMGRDKEIDPTLQFLRGKNADISQESVNIKNYTEAFQELSEDRILNLFQCRYAYSLMVGIVLMCLSQLSGTTAIGYYASSIFEKANISSKVGTISMAIIQIPAALLSLMLIDKCGRRPLLLISATGTCLSCFLVGMSFCLQDLQKWKDIAPIFGFIGILGYILTYAIGMAGIPIVIMSEVFPINIKGSAGSLTTFLSNSCSWIVSYSFIFMMEWSSIGTFFIFSGICSLTVLFVAKLDGYSSPAESGIMEDLGLSLATVKEKRRRRMGFHERTEDVVTWGFVGMETMKTKLNFANRGWRRRLGMEFTTTMENDEDENNGEDEIERQTEIQSQQWKRKTQIFIIETISFPFFPTRYICFLLFLSRRSRFCKEDNMAERESLEEGLLPRPVSHSIDGEDSNSVTSVVIFSTLVAICGSFCTGCGSGYSSPAESGIMADLGLSVAEYSVFGSLISAGGAFGSLINGKMADLIGRRGTMWLSELFCIVGWLVIAFSKDALWLDLGRFSLGVGIGIIAYVVPVYIAEITPQNIRGAFTATNQLLLGCGFSLMYFLGTFVSWRTLALVALVPSLLQFVGLFFIPESPRWLAKVGREEELETTLQLFRGKNVDISKEVADIIDYTKTSEKASEAGMFNLFQRQYAYPLLVGVGLLLLQQIGGTYGIAYYAGSIFEEAGFSNKVGTISMAIIEVPSIAVSVLLIDKSGRRPLLLASSIGMCFSSIITGLAFSLQDLPHWKEVTPWLVYIGILGYSITYSAGMAGLPWVIMSEIFPINVKGSAGSLATTVNWSSSWAVSYTFNFMMQWSTAGTFFIFAGICASSALFIAYLISRIIADLEETLTNSSSNSKHHHQAIPISHSTLADLQSLLDIVFRFFDNLSSKKNFSAPSLVPTISSATDSSTTNLAFDFESLSLLASLPEFPCFHSLHSRGVSLSPPLHPPIPQEPTTGVQWWVQFAGQVQKEGTDGLVGRRI</sequence>
<organism evidence="10 11">
    <name type="scientific">Acer negundo</name>
    <name type="common">Box elder</name>
    <dbReference type="NCBI Taxonomy" id="4023"/>
    <lineage>
        <taxon>Eukaryota</taxon>
        <taxon>Viridiplantae</taxon>
        <taxon>Streptophyta</taxon>
        <taxon>Embryophyta</taxon>
        <taxon>Tracheophyta</taxon>
        <taxon>Spermatophyta</taxon>
        <taxon>Magnoliopsida</taxon>
        <taxon>eudicotyledons</taxon>
        <taxon>Gunneridae</taxon>
        <taxon>Pentapetalae</taxon>
        <taxon>rosids</taxon>
        <taxon>malvids</taxon>
        <taxon>Sapindales</taxon>
        <taxon>Sapindaceae</taxon>
        <taxon>Hippocastanoideae</taxon>
        <taxon>Acereae</taxon>
        <taxon>Acer</taxon>
    </lineage>
</organism>
<feature type="transmembrane region" description="Helical" evidence="8">
    <location>
        <begin position="900"/>
        <end position="921"/>
    </location>
</feature>
<comment type="similarity">
    <text evidence="2">Belongs to the major facilitator superfamily. Sugar transporter (TC 2.A.1.1) family.</text>
</comment>
<dbReference type="EMBL" id="JAJSOW010000100">
    <property type="protein sequence ID" value="KAI9187160.1"/>
    <property type="molecule type" value="Genomic_DNA"/>
</dbReference>
<dbReference type="PROSITE" id="PS50850">
    <property type="entry name" value="MFS"/>
    <property type="match status" value="2"/>
</dbReference>
<evidence type="ECO:0000256" key="3">
    <source>
        <dbReference type="ARBA" id="ARBA00022448"/>
    </source>
</evidence>
<evidence type="ECO:0000256" key="5">
    <source>
        <dbReference type="ARBA" id="ARBA00022692"/>
    </source>
</evidence>
<feature type="transmembrane region" description="Helical" evidence="8">
    <location>
        <begin position="1047"/>
        <end position="1069"/>
    </location>
</feature>
<evidence type="ECO:0000256" key="7">
    <source>
        <dbReference type="ARBA" id="ARBA00023136"/>
    </source>
</evidence>
<keyword evidence="5 8" id="KW-0812">Transmembrane</keyword>
<dbReference type="InterPro" id="IPR020846">
    <property type="entry name" value="MFS_dom"/>
</dbReference>
<dbReference type="PANTHER" id="PTHR48021">
    <property type="match status" value="1"/>
</dbReference>
<dbReference type="InterPro" id="IPR003663">
    <property type="entry name" value="Sugar/inositol_transpt"/>
</dbReference>
<dbReference type="PANTHER" id="PTHR48021:SF48">
    <property type="entry name" value="MAJOR FACILITATOR SUPERFAMILY (MFS) PROFILE DOMAIN-CONTAINING PROTEIN"/>
    <property type="match status" value="1"/>
</dbReference>
<feature type="transmembrane region" description="Helical" evidence="8">
    <location>
        <begin position="788"/>
        <end position="805"/>
    </location>
</feature>
<evidence type="ECO:0000256" key="8">
    <source>
        <dbReference type="SAM" id="Phobius"/>
    </source>
</evidence>
<feature type="transmembrane region" description="Helical" evidence="8">
    <location>
        <begin position="983"/>
        <end position="1008"/>
    </location>
</feature>
<feature type="transmembrane region" description="Helical" evidence="8">
    <location>
        <begin position="291"/>
        <end position="311"/>
    </location>
</feature>
<evidence type="ECO:0000256" key="1">
    <source>
        <dbReference type="ARBA" id="ARBA00004141"/>
    </source>
</evidence>
<protein>
    <recommendedName>
        <fullName evidence="9">Major facilitator superfamily (MFS) profile domain-containing protein</fullName>
    </recommendedName>
</protein>
<reference evidence="10" key="2">
    <citation type="submission" date="2023-02" db="EMBL/GenBank/DDBJ databases">
        <authorList>
            <person name="Swenson N.G."/>
            <person name="Wegrzyn J.L."/>
            <person name="Mcevoy S.L."/>
        </authorList>
    </citation>
    <scope>NUCLEOTIDE SEQUENCE</scope>
    <source>
        <strain evidence="10">91603</strain>
        <tissue evidence="10">Leaf</tissue>
    </source>
</reference>
<dbReference type="PRINTS" id="PR00171">
    <property type="entry name" value="SUGRTRNSPORT"/>
</dbReference>
<dbReference type="Proteomes" id="UP001064489">
    <property type="component" value="Chromosome 3"/>
</dbReference>
<evidence type="ECO:0000256" key="6">
    <source>
        <dbReference type="ARBA" id="ARBA00022989"/>
    </source>
</evidence>